<dbReference type="SUPFAM" id="SSF51735">
    <property type="entry name" value="NAD(P)-binding Rossmann-fold domains"/>
    <property type="match status" value="1"/>
</dbReference>
<evidence type="ECO:0000259" key="2">
    <source>
        <dbReference type="SMART" id="SM00829"/>
    </source>
</evidence>
<dbReference type="OrthoDB" id="9787435at2"/>
<dbReference type="SMART" id="SM00829">
    <property type="entry name" value="PKS_ER"/>
    <property type="match status" value="1"/>
</dbReference>
<gene>
    <name evidence="3" type="ORF">EHS15_18690</name>
</gene>
<dbReference type="SUPFAM" id="SSF50129">
    <property type="entry name" value="GroES-like"/>
    <property type="match status" value="1"/>
</dbReference>
<feature type="domain" description="Enoyl reductase (ER)" evidence="2">
    <location>
        <begin position="12"/>
        <end position="336"/>
    </location>
</feature>
<dbReference type="AlphaFoldDB" id="A0A4R9LYZ1"/>
<dbReference type="PANTHER" id="PTHR44054:SF1">
    <property type="entry name" value="SYNAPTIC VESICLE MEMBRANE PROTEIN VAT-1 HOMOLOG"/>
    <property type="match status" value="1"/>
</dbReference>
<keyword evidence="4" id="KW-1185">Reference proteome</keyword>
<dbReference type="GO" id="GO:0016491">
    <property type="term" value="F:oxidoreductase activity"/>
    <property type="evidence" value="ECO:0007669"/>
    <property type="project" value="UniProtKB-KW"/>
</dbReference>
<evidence type="ECO:0000256" key="1">
    <source>
        <dbReference type="ARBA" id="ARBA00023002"/>
    </source>
</evidence>
<dbReference type="InterPro" id="IPR052100">
    <property type="entry name" value="SV-ATPase_mito-regulator"/>
</dbReference>
<dbReference type="InterPro" id="IPR011032">
    <property type="entry name" value="GroES-like_sf"/>
</dbReference>
<dbReference type="Pfam" id="PF00107">
    <property type="entry name" value="ADH_zinc_N"/>
    <property type="match status" value="1"/>
</dbReference>
<evidence type="ECO:0000313" key="3">
    <source>
        <dbReference type="EMBL" id="TGN17200.1"/>
    </source>
</evidence>
<protein>
    <submittedName>
        <fullName evidence="3">Zinc-binding dehydrogenase</fullName>
    </submittedName>
</protein>
<dbReference type="EMBL" id="RQHW01000079">
    <property type="protein sequence ID" value="TGN17200.1"/>
    <property type="molecule type" value="Genomic_DNA"/>
</dbReference>
<dbReference type="Pfam" id="PF08240">
    <property type="entry name" value="ADH_N"/>
    <property type="match status" value="1"/>
</dbReference>
<dbReference type="InterPro" id="IPR013149">
    <property type="entry name" value="ADH-like_C"/>
</dbReference>
<dbReference type="InterPro" id="IPR013154">
    <property type="entry name" value="ADH-like_N"/>
</dbReference>
<dbReference type="InterPro" id="IPR020843">
    <property type="entry name" value="ER"/>
</dbReference>
<dbReference type="InterPro" id="IPR036291">
    <property type="entry name" value="NAD(P)-bd_dom_sf"/>
</dbReference>
<dbReference type="Gene3D" id="3.40.50.720">
    <property type="entry name" value="NAD(P)-binding Rossmann-like Domain"/>
    <property type="match status" value="1"/>
</dbReference>
<dbReference type="PANTHER" id="PTHR44054">
    <property type="entry name" value="SYNAPTIC VESICLE MEMBRANE PROTEIN VAT-1 HOMOLOG-LIKE"/>
    <property type="match status" value="1"/>
</dbReference>
<evidence type="ECO:0000313" key="4">
    <source>
        <dbReference type="Proteomes" id="UP000298058"/>
    </source>
</evidence>
<sequence>MNREVYRVVKTGSLQGLKRMQEELPPPGEDEVTIQTKAIGLNFADVFSIFGLYSATPKGSFIPGLEYAGVVIAKGKNVKEFKIGDSVYGTTRFGAYSTHLNVGKNYVFPLPKKWNFAQGAAFPVQALTAYYALIPLGNLQKSQTVLIHSAAGGVGLLANRIAKKWNAFTIGLVGDDTKHSLLKEEGYDVCITRSSSFQQEMKQILSGKRLDLVLECTGGRYFQDSYELLSPMGRLITYGSAVFTPGSSHRNWFQLAYHYLRRPKIDPLSMISENKSVMGFNLIWLWNEIDVLKKHFASLNELHLAPQRIGEEFSFDDFNLALEKFRSGKTIGKVVVTLS</sequence>
<organism evidence="3 4">
    <name type="scientific">Leptospira idonii</name>
    <dbReference type="NCBI Taxonomy" id="1193500"/>
    <lineage>
        <taxon>Bacteria</taxon>
        <taxon>Pseudomonadati</taxon>
        <taxon>Spirochaetota</taxon>
        <taxon>Spirochaetia</taxon>
        <taxon>Leptospirales</taxon>
        <taxon>Leptospiraceae</taxon>
        <taxon>Leptospira</taxon>
    </lineage>
</organism>
<dbReference type="CDD" id="cd08275">
    <property type="entry name" value="MDR3"/>
    <property type="match status" value="1"/>
</dbReference>
<keyword evidence="1" id="KW-0560">Oxidoreductase</keyword>
<reference evidence="3" key="1">
    <citation type="journal article" date="2019" name="PLoS Negl. Trop. Dis.">
        <title>Revisiting the worldwide diversity of Leptospira species in the environment.</title>
        <authorList>
            <person name="Vincent A.T."/>
            <person name="Schiettekatte O."/>
            <person name="Bourhy P."/>
            <person name="Veyrier F.J."/>
            <person name="Picardeau M."/>
        </authorList>
    </citation>
    <scope>NUCLEOTIDE SEQUENCE [LARGE SCALE GENOMIC DNA]</scope>
    <source>
        <strain evidence="3">201300427</strain>
    </source>
</reference>
<dbReference type="Proteomes" id="UP000298058">
    <property type="component" value="Unassembled WGS sequence"/>
</dbReference>
<comment type="caution">
    <text evidence="3">The sequence shown here is derived from an EMBL/GenBank/DDBJ whole genome shotgun (WGS) entry which is preliminary data.</text>
</comment>
<accession>A0A4R9LYZ1</accession>
<dbReference type="RefSeq" id="WP_135762107.1">
    <property type="nucleotide sequence ID" value="NZ_RQHW01000079.1"/>
</dbReference>
<proteinExistence type="predicted"/>
<name>A0A4R9LYZ1_9LEPT</name>
<dbReference type="Gene3D" id="3.90.180.10">
    <property type="entry name" value="Medium-chain alcohol dehydrogenases, catalytic domain"/>
    <property type="match status" value="1"/>
</dbReference>